<proteinExistence type="predicted"/>
<dbReference type="KEGG" id="tgi:RBB81_08500"/>
<reference evidence="1" key="1">
    <citation type="submission" date="2023-08" db="EMBL/GenBank/DDBJ databases">
        <authorList>
            <person name="Messyasz A."/>
            <person name="Mannisto M.K."/>
            <person name="Kerkhof L.J."/>
            <person name="Haggblom M."/>
        </authorList>
    </citation>
    <scope>NUCLEOTIDE SEQUENCE</scope>
    <source>
        <strain evidence="1">M8UP39</strain>
    </source>
</reference>
<gene>
    <name evidence="1" type="ORF">RBB81_08500</name>
</gene>
<dbReference type="Pfam" id="PF11737">
    <property type="entry name" value="DUF3300"/>
    <property type="match status" value="1"/>
</dbReference>
<dbReference type="PANTHER" id="PTHR40269">
    <property type="entry name" value="OUTER MEMBRANE PROTEIN-RELATED"/>
    <property type="match status" value="1"/>
</dbReference>
<sequence>MKVRVLRESPSFGSIRGVIAVLCVLLLLPGDLATYAQSSPQQDSPPEQAAAKIPNDQLDSLVAPIALYPDPLLAQVLAASTYPLEIVQLQQWLGQHKDLKDKGTGDGCREGRLGPECPSYGAPARCG</sequence>
<evidence type="ECO:0000313" key="1">
    <source>
        <dbReference type="EMBL" id="XCB23951.1"/>
    </source>
</evidence>
<organism evidence="1">
    <name type="scientific">Tunturiibacter gelidiferens</name>
    <dbReference type="NCBI Taxonomy" id="3069689"/>
    <lineage>
        <taxon>Bacteria</taxon>
        <taxon>Pseudomonadati</taxon>
        <taxon>Acidobacteriota</taxon>
        <taxon>Terriglobia</taxon>
        <taxon>Terriglobales</taxon>
        <taxon>Acidobacteriaceae</taxon>
        <taxon>Tunturiibacter</taxon>
    </lineage>
</organism>
<dbReference type="AlphaFoldDB" id="A0AAU7Z5D4"/>
<accession>A0AAU7Z5D4</accession>
<protein>
    <submittedName>
        <fullName evidence="1">DUF3300 domain-containing protein</fullName>
    </submittedName>
</protein>
<dbReference type="EMBL" id="CP132938">
    <property type="protein sequence ID" value="XCB23951.1"/>
    <property type="molecule type" value="Genomic_DNA"/>
</dbReference>
<dbReference type="InterPro" id="IPR021728">
    <property type="entry name" value="DUF3300"/>
</dbReference>
<reference evidence="1" key="2">
    <citation type="journal article" date="2024" name="Environ. Microbiol.">
        <title>Genome analysis and description of Tunturibacter gen. nov. expands the diversity of Terriglobia in tundra soils.</title>
        <authorList>
            <person name="Messyasz A."/>
            <person name="Mannisto M.K."/>
            <person name="Kerkhof L.J."/>
            <person name="Haggblom M.M."/>
        </authorList>
    </citation>
    <scope>NUCLEOTIDE SEQUENCE</scope>
    <source>
        <strain evidence="1">M8UP39</strain>
    </source>
</reference>
<dbReference type="RefSeq" id="WP_353073387.1">
    <property type="nucleotide sequence ID" value="NZ_CP132938.1"/>
</dbReference>
<name>A0AAU7Z5D4_9BACT</name>
<dbReference type="PANTHER" id="PTHR40269:SF1">
    <property type="entry name" value="OUTER MEMBRANE PROTEIN"/>
    <property type="match status" value="1"/>
</dbReference>